<dbReference type="Pfam" id="PF13561">
    <property type="entry name" value="adh_short_C2"/>
    <property type="match status" value="1"/>
</dbReference>
<dbReference type="RefSeq" id="WP_227892373.1">
    <property type="nucleotide sequence ID" value="NZ_JAJFZQ010000009.1"/>
</dbReference>
<protein>
    <submittedName>
        <fullName evidence="3">SDR family oxidoreductase</fullName>
    </submittedName>
</protein>
<gene>
    <name evidence="3" type="ORF">LJ752_15490</name>
</gene>
<accession>A0ABS8GL85</accession>
<sequence length="285" mass="29780">MAEALPALTLELEIPIPRTPEESDSMNEAAQKFSGTTVLVTGASKGIGGACARLFAHHGATVWMTDIDDAAGMELSSALGPNTYFRHLDVTAESEWNALLLEINESGQQIDVLVNSAGAAVKAPLLETSLEQFRSMLELNLVGTFLGTKSVAGQMRGGGSIINLASLRGVLATAELGAYGASKFGVRALTKVAALELADRGIRVNAVCPGSIDTQITASPDFADDDVEAYIQTIPMQRRGTPEEVAKVILFLAGEDSGYITGTDILVDGGTGAGARTPKKTTQKV</sequence>
<proteinExistence type="inferred from homology"/>
<dbReference type="CDD" id="cd05233">
    <property type="entry name" value="SDR_c"/>
    <property type="match status" value="1"/>
</dbReference>
<dbReference type="PANTHER" id="PTHR42760:SF133">
    <property type="entry name" value="3-OXOACYL-[ACYL-CARRIER-PROTEIN] REDUCTASE"/>
    <property type="match status" value="1"/>
</dbReference>
<dbReference type="SUPFAM" id="SSF51735">
    <property type="entry name" value="NAD(P)-binding Rossmann-fold domains"/>
    <property type="match status" value="1"/>
</dbReference>
<organism evidence="3 4">
    <name type="scientific">Arthrobacter gengyunqii</name>
    <dbReference type="NCBI Taxonomy" id="2886940"/>
    <lineage>
        <taxon>Bacteria</taxon>
        <taxon>Bacillati</taxon>
        <taxon>Actinomycetota</taxon>
        <taxon>Actinomycetes</taxon>
        <taxon>Micrococcales</taxon>
        <taxon>Micrococcaceae</taxon>
        <taxon>Arthrobacter</taxon>
    </lineage>
</organism>
<dbReference type="Gene3D" id="3.40.50.720">
    <property type="entry name" value="NAD(P)-binding Rossmann-like Domain"/>
    <property type="match status" value="1"/>
</dbReference>
<dbReference type="PANTHER" id="PTHR42760">
    <property type="entry name" value="SHORT-CHAIN DEHYDROGENASES/REDUCTASES FAMILY MEMBER"/>
    <property type="match status" value="1"/>
</dbReference>
<evidence type="ECO:0000256" key="1">
    <source>
        <dbReference type="ARBA" id="ARBA00006484"/>
    </source>
</evidence>
<comment type="similarity">
    <text evidence="1">Belongs to the short-chain dehydrogenases/reductases (SDR) family.</text>
</comment>
<comment type="caution">
    <text evidence="3">The sequence shown here is derived from an EMBL/GenBank/DDBJ whole genome shotgun (WGS) entry which is preliminary data.</text>
</comment>
<reference evidence="3" key="1">
    <citation type="submission" date="2021-10" db="EMBL/GenBank/DDBJ databases">
        <title>Novel species in genus Arthrobacter.</title>
        <authorList>
            <person name="Liu Y."/>
        </authorList>
    </citation>
    <scope>NUCLEOTIDE SEQUENCE</scope>
    <source>
        <strain evidence="3">Zg-Y786</strain>
    </source>
</reference>
<evidence type="ECO:0000256" key="2">
    <source>
        <dbReference type="ARBA" id="ARBA00023002"/>
    </source>
</evidence>
<dbReference type="PRINTS" id="PR00081">
    <property type="entry name" value="GDHRDH"/>
</dbReference>
<dbReference type="EMBL" id="JAJFZQ010000009">
    <property type="protein sequence ID" value="MCC3267442.1"/>
    <property type="molecule type" value="Genomic_DNA"/>
</dbReference>
<name>A0ABS8GL85_9MICC</name>
<dbReference type="InterPro" id="IPR002347">
    <property type="entry name" value="SDR_fam"/>
</dbReference>
<dbReference type="Proteomes" id="UP001139168">
    <property type="component" value="Unassembled WGS sequence"/>
</dbReference>
<evidence type="ECO:0000313" key="4">
    <source>
        <dbReference type="Proteomes" id="UP001139168"/>
    </source>
</evidence>
<dbReference type="PROSITE" id="PS00061">
    <property type="entry name" value="ADH_SHORT"/>
    <property type="match status" value="1"/>
</dbReference>
<keyword evidence="2" id="KW-0560">Oxidoreductase</keyword>
<dbReference type="PRINTS" id="PR00080">
    <property type="entry name" value="SDRFAMILY"/>
</dbReference>
<evidence type="ECO:0000313" key="3">
    <source>
        <dbReference type="EMBL" id="MCC3267442.1"/>
    </source>
</evidence>
<dbReference type="InterPro" id="IPR036291">
    <property type="entry name" value="NAD(P)-bd_dom_sf"/>
</dbReference>
<dbReference type="InterPro" id="IPR020904">
    <property type="entry name" value="Sc_DH/Rdtase_CS"/>
</dbReference>
<keyword evidence="4" id="KW-1185">Reference proteome</keyword>